<comment type="caution">
    <text evidence="1">The sequence shown here is derived from an EMBL/GenBank/DDBJ whole genome shotgun (WGS) entry which is preliminary data.</text>
</comment>
<dbReference type="PANTHER" id="PTHR37507:SF2">
    <property type="entry name" value="SPORULATION PROTEIN YDCC"/>
    <property type="match status" value="1"/>
</dbReference>
<dbReference type="Gene3D" id="2.50.20.10">
    <property type="entry name" value="Lipoprotein localisation LolA/LolB/LppX"/>
    <property type="match status" value="1"/>
</dbReference>
<proteinExistence type="predicted"/>
<dbReference type="RefSeq" id="WP_124565885.1">
    <property type="nucleotide sequence ID" value="NZ_JARRRY010000015.1"/>
</dbReference>
<accession>A0ABT6H6X4</accession>
<dbReference type="PANTHER" id="PTHR37507">
    <property type="entry name" value="SPORULATION PROTEIN YDCC"/>
    <property type="match status" value="1"/>
</dbReference>
<gene>
    <name evidence="1" type="ORF">P6P90_13655</name>
</gene>
<organism evidence="1 2">
    <name type="scientific">Ectobacillus antri</name>
    <dbReference type="NCBI Taxonomy" id="2486280"/>
    <lineage>
        <taxon>Bacteria</taxon>
        <taxon>Bacillati</taxon>
        <taxon>Bacillota</taxon>
        <taxon>Bacilli</taxon>
        <taxon>Bacillales</taxon>
        <taxon>Bacillaceae</taxon>
        <taxon>Ectobacillus</taxon>
    </lineage>
</organism>
<dbReference type="Proteomes" id="UP001218246">
    <property type="component" value="Unassembled WGS sequence"/>
</dbReference>
<evidence type="ECO:0000313" key="1">
    <source>
        <dbReference type="EMBL" id="MDG5755004.1"/>
    </source>
</evidence>
<reference evidence="1 2" key="1">
    <citation type="submission" date="2023-04" db="EMBL/GenBank/DDBJ databases">
        <title>Ectobacillus antri isolated from activated sludge.</title>
        <authorList>
            <person name="Yan P."/>
            <person name="Liu X."/>
        </authorList>
    </citation>
    <scope>NUCLEOTIDE SEQUENCE [LARGE SCALE GENOMIC DNA]</scope>
    <source>
        <strain evidence="1 2">C18H</strain>
    </source>
</reference>
<dbReference type="InterPro" id="IPR052944">
    <property type="entry name" value="Sporulation_related"/>
</dbReference>
<dbReference type="EMBL" id="JARULN010000016">
    <property type="protein sequence ID" value="MDG5755004.1"/>
    <property type="molecule type" value="Genomic_DNA"/>
</dbReference>
<keyword evidence="2" id="KW-1185">Reference proteome</keyword>
<name>A0ABT6H6X4_9BACI</name>
<dbReference type="SUPFAM" id="SSF89392">
    <property type="entry name" value="Prokaryotic lipoproteins and lipoprotein localization factors"/>
    <property type="match status" value="1"/>
</dbReference>
<sequence>MEKGKDDIVKDLDAKVKSMKGYEAEAKLSIKTGTEVQEYDVDIWHSKPSFYRVSLKNAKRDQSQIILRNTDGVFVLTPALNKSFRFQSDWPQNSSQSYLYESLVRDIIKDKEATFKSTDKNYVFSTKTNYQNHNMIPKQEITLDKKNLAPVSVKLLDSDSNVLVEVAFSKMKFDAKFDKGAFDMKKNMSGAQMEVPTVAKENKPFAVLYPTELPEGMKMKEEKELQTSNGKRVIVTYGDSKKSLTLIQEKAKASPTSDPISVSGEPVDLGFAVGVLTENGVTWSHEGVEYTLASKGLEQHEILSVARSIYEKAEK</sequence>
<protein>
    <submittedName>
        <fullName evidence="1">Outer membrane lipoprotein carrier protein LolA</fullName>
    </submittedName>
</protein>
<evidence type="ECO:0000313" key="2">
    <source>
        <dbReference type="Proteomes" id="UP001218246"/>
    </source>
</evidence>
<dbReference type="InterPro" id="IPR029046">
    <property type="entry name" value="LolA/LolB/LppX"/>
</dbReference>
<keyword evidence="1" id="KW-0449">Lipoprotein</keyword>